<keyword evidence="2" id="KW-1185">Reference proteome</keyword>
<dbReference type="InterPro" id="IPR036366">
    <property type="entry name" value="PGBDSf"/>
</dbReference>
<dbReference type="SMART" id="SM00382">
    <property type="entry name" value="AAA"/>
    <property type="match status" value="1"/>
</dbReference>
<organism evidence="1 2">
    <name type="scientific">Wenzhouxiangella marina</name>
    <dbReference type="NCBI Taxonomy" id="1579979"/>
    <lineage>
        <taxon>Bacteria</taxon>
        <taxon>Pseudomonadati</taxon>
        <taxon>Pseudomonadota</taxon>
        <taxon>Gammaproteobacteria</taxon>
        <taxon>Chromatiales</taxon>
        <taxon>Wenzhouxiangellaceae</taxon>
        <taxon>Wenzhouxiangella</taxon>
    </lineage>
</organism>
<reference evidence="1 2" key="1">
    <citation type="submission" date="2015-07" db="EMBL/GenBank/DDBJ databases">
        <authorList>
            <person name="Noorani M."/>
        </authorList>
    </citation>
    <scope>NUCLEOTIDE SEQUENCE [LARGE SCALE GENOMIC DNA]</scope>
    <source>
        <strain evidence="1 2">KCTC 42284</strain>
    </source>
</reference>
<proteinExistence type="predicted"/>
<dbReference type="PANTHER" id="PTHR35894:SF1">
    <property type="entry name" value="PHOSPHORIBULOKINASE _ URIDINE KINASE FAMILY"/>
    <property type="match status" value="1"/>
</dbReference>
<evidence type="ECO:0000313" key="2">
    <source>
        <dbReference type="Proteomes" id="UP000066624"/>
    </source>
</evidence>
<dbReference type="EMBL" id="CP012154">
    <property type="protein sequence ID" value="AKS41962.1"/>
    <property type="molecule type" value="Genomic_DNA"/>
</dbReference>
<dbReference type="InterPro" id="IPR052026">
    <property type="entry name" value="ExeA_AAA_ATPase_DNA-bind"/>
</dbReference>
<dbReference type="SUPFAM" id="SSF47090">
    <property type="entry name" value="PGBD-like"/>
    <property type="match status" value="1"/>
</dbReference>
<dbReference type="InterPro" id="IPR036365">
    <property type="entry name" value="PGBD-like_sf"/>
</dbReference>
<dbReference type="Gene3D" id="3.90.70.10">
    <property type="entry name" value="Cysteine proteinases"/>
    <property type="match status" value="1"/>
</dbReference>
<dbReference type="AlphaFoldDB" id="A0A0K0XWF3"/>
<name>A0A0K0XWF3_9GAMM</name>
<sequence>MYEQFYGLDERPFSITPNPRFVYLSQRHQDALAHLLYGVGQGGSGGFVQLTGEVGTGKTTLCRLLLEQVPEHTRIALILNPMLDPPELLRAICAELEIDLEGVGGLQDLQSRLNHYLLDCHARGERVVLIIDEAQNMSREGLEQIRLLTNLETNTDKLLQIILLGQPELRLLLARPELRQLAQRITARYHLDPLNQNECEHYIRHRLAVAGAERCPFSRDAMKALFHASGGVPRLINIIADRALMAGYAHELERIDAHTVHEAAREVAGDAWDEGSGWLRGVLATIVVLLILAGGGALSWTMLKTSEREAPGTRPAWMTILDEADMSLAASELASQWPELDAESILRACAGEVDEQAACRLERGSWRFIQRLGLPVILRLGADEPALLVLVGLNEHQALLSHRGQEYRVPIGQLDRRWLGEFYVVWPDRGEILRVGDESPRVAQMKQLASRVPELEWTGSIDARYDDDFAAWVSRFQRLHGLTVDGMIGPATRLHLGVPHESGPSLATSLDGV</sequence>
<dbReference type="KEGG" id="wma:WM2015_1592"/>
<protein>
    <submittedName>
        <fullName evidence="1">Uncharacterized protein</fullName>
    </submittedName>
</protein>
<dbReference type="STRING" id="1579979.WM2015_1592"/>
<dbReference type="Gene3D" id="1.10.101.10">
    <property type="entry name" value="PGBD-like superfamily/PGBD"/>
    <property type="match status" value="1"/>
</dbReference>
<dbReference type="InterPro" id="IPR027417">
    <property type="entry name" value="P-loop_NTPase"/>
</dbReference>
<dbReference type="PANTHER" id="PTHR35894">
    <property type="entry name" value="GENERAL SECRETION PATHWAY PROTEIN A-RELATED"/>
    <property type="match status" value="1"/>
</dbReference>
<dbReference type="Pfam" id="PF01471">
    <property type="entry name" value="PG_binding_1"/>
    <property type="match status" value="1"/>
</dbReference>
<gene>
    <name evidence="1" type="ORF">WM2015_1592</name>
</gene>
<dbReference type="InterPro" id="IPR049945">
    <property type="entry name" value="AAA_22"/>
</dbReference>
<dbReference type="RefSeq" id="WP_049725562.1">
    <property type="nucleotide sequence ID" value="NZ_CP012154.1"/>
</dbReference>
<dbReference type="OrthoDB" id="9780149at2"/>
<dbReference type="Gene3D" id="3.40.50.300">
    <property type="entry name" value="P-loop containing nucleotide triphosphate hydrolases"/>
    <property type="match status" value="1"/>
</dbReference>
<dbReference type="SUPFAM" id="SSF52540">
    <property type="entry name" value="P-loop containing nucleoside triphosphate hydrolases"/>
    <property type="match status" value="1"/>
</dbReference>
<accession>A0A0K0XWF3</accession>
<dbReference type="InterPro" id="IPR002477">
    <property type="entry name" value="Peptidoglycan-bd-like"/>
</dbReference>
<evidence type="ECO:0000313" key="1">
    <source>
        <dbReference type="EMBL" id="AKS41962.1"/>
    </source>
</evidence>
<dbReference type="PATRIC" id="fig|1579979.3.peg.1632"/>
<dbReference type="CDD" id="cd00009">
    <property type="entry name" value="AAA"/>
    <property type="match status" value="1"/>
</dbReference>
<dbReference type="InterPro" id="IPR003593">
    <property type="entry name" value="AAA+_ATPase"/>
</dbReference>
<dbReference type="Pfam" id="PF13401">
    <property type="entry name" value="AAA_22"/>
    <property type="match status" value="1"/>
</dbReference>
<dbReference type="Proteomes" id="UP000066624">
    <property type="component" value="Chromosome"/>
</dbReference>
<dbReference type="GO" id="GO:0016887">
    <property type="term" value="F:ATP hydrolysis activity"/>
    <property type="evidence" value="ECO:0007669"/>
    <property type="project" value="InterPro"/>
</dbReference>